<dbReference type="PROSITE" id="PS51017">
    <property type="entry name" value="CCT"/>
    <property type="match status" value="1"/>
</dbReference>
<sequence>MQRSYSSNSFENKQNCSFRPQFDSVFESQHLENSFSSTSSGHMRRVCSTGDLQKCDVFKSIICGENISNGGSNFKVGKYSAEERKERIDRYRAKRGQRNFNRTIKYACRKTLADNRPRIRGRFARNDEAERFLKLHCFIDMKMKMIFGDKGISQRGLFFNSFGPTQYPNYSY</sequence>
<gene>
    <name evidence="5" type="ORF">ACJIZ3_008206</name>
</gene>
<comment type="subcellular location">
    <subcellularLocation>
        <location evidence="1 3">Nucleus</location>
    </subcellularLocation>
</comment>
<dbReference type="PANTHER" id="PTHR31319">
    <property type="entry name" value="ZINC FINGER PROTEIN CONSTANS-LIKE 4"/>
    <property type="match status" value="1"/>
</dbReference>
<dbReference type="AlphaFoldDB" id="A0ABD3TAA2"/>
<dbReference type="InterPro" id="IPR045281">
    <property type="entry name" value="CONSTANS-like"/>
</dbReference>
<keyword evidence="2 3" id="KW-0539">Nucleus</keyword>
<evidence type="ECO:0000256" key="1">
    <source>
        <dbReference type="ARBA" id="ARBA00004123"/>
    </source>
</evidence>
<feature type="domain" description="CCT" evidence="4">
    <location>
        <begin position="84"/>
        <end position="126"/>
    </location>
</feature>
<evidence type="ECO:0000313" key="5">
    <source>
        <dbReference type="EMBL" id="KAL3833470.1"/>
    </source>
</evidence>
<dbReference type="Pfam" id="PF06203">
    <property type="entry name" value="CCT"/>
    <property type="match status" value="1"/>
</dbReference>
<dbReference type="GO" id="GO:0005634">
    <property type="term" value="C:nucleus"/>
    <property type="evidence" value="ECO:0007669"/>
    <property type="project" value="UniProtKB-SubCell"/>
</dbReference>
<proteinExistence type="predicted"/>
<accession>A0ABD3TAA2</accession>
<evidence type="ECO:0000313" key="6">
    <source>
        <dbReference type="Proteomes" id="UP001634393"/>
    </source>
</evidence>
<organism evidence="5 6">
    <name type="scientific">Penstemon smallii</name>
    <dbReference type="NCBI Taxonomy" id="265156"/>
    <lineage>
        <taxon>Eukaryota</taxon>
        <taxon>Viridiplantae</taxon>
        <taxon>Streptophyta</taxon>
        <taxon>Embryophyta</taxon>
        <taxon>Tracheophyta</taxon>
        <taxon>Spermatophyta</taxon>
        <taxon>Magnoliopsida</taxon>
        <taxon>eudicotyledons</taxon>
        <taxon>Gunneridae</taxon>
        <taxon>Pentapetalae</taxon>
        <taxon>asterids</taxon>
        <taxon>lamiids</taxon>
        <taxon>Lamiales</taxon>
        <taxon>Plantaginaceae</taxon>
        <taxon>Cheloneae</taxon>
        <taxon>Penstemon</taxon>
    </lineage>
</organism>
<reference evidence="5 6" key="1">
    <citation type="submission" date="2024-12" db="EMBL/GenBank/DDBJ databases">
        <title>The unique morphological basis and parallel evolutionary history of personate flowers in Penstemon.</title>
        <authorList>
            <person name="Depatie T.H."/>
            <person name="Wessinger C.A."/>
        </authorList>
    </citation>
    <scope>NUCLEOTIDE SEQUENCE [LARGE SCALE GENOMIC DNA]</scope>
    <source>
        <strain evidence="5">WTNN_2</strain>
        <tissue evidence="5">Leaf</tissue>
    </source>
</reference>
<comment type="caution">
    <text evidence="5">The sequence shown here is derived from an EMBL/GenBank/DDBJ whole genome shotgun (WGS) entry which is preliminary data.</text>
</comment>
<protein>
    <recommendedName>
        <fullName evidence="4">CCT domain-containing protein</fullName>
    </recommendedName>
</protein>
<evidence type="ECO:0000256" key="2">
    <source>
        <dbReference type="ARBA" id="ARBA00023242"/>
    </source>
</evidence>
<dbReference type="EMBL" id="JBJXBP010000004">
    <property type="protein sequence ID" value="KAL3833470.1"/>
    <property type="molecule type" value="Genomic_DNA"/>
</dbReference>
<evidence type="ECO:0000259" key="4">
    <source>
        <dbReference type="PROSITE" id="PS51017"/>
    </source>
</evidence>
<dbReference type="InterPro" id="IPR010402">
    <property type="entry name" value="CCT_domain"/>
</dbReference>
<keyword evidence="6" id="KW-1185">Reference proteome</keyword>
<dbReference type="Proteomes" id="UP001634393">
    <property type="component" value="Unassembled WGS sequence"/>
</dbReference>
<name>A0ABD3TAA2_9LAMI</name>
<dbReference type="PANTHER" id="PTHR31319:SF103">
    <property type="entry name" value="CCT MOTIF FAMILY PROTEIN"/>
    <property type="match status" value="1"/>
</dbReference>
<evidence type="ECO:0000256" key="3">
    <source>
        <dbReference type="PROSITE-ProRule" id="PRU00357"/>
    </source>
</evidence>